<dbReference type="PANTHER" id="PTHR43018">
    <property type="entry name" value="PHOSPHO-2-DEHYDRO-3-DEOXYHEPTONATE ALDOLASE"/>
    <property type="match status" value="1"/>
</dbReference>
<sequence>MGLNLAINPIKEWLPQLNNPLLIAGPCSLESEEQALETAKLLARDHRVFIYRGGVWKPRTRPGSFEGVGSIGLKWLQLVKKETGLPVGTEVANAQHTEEALNAGIDVLWIGARSTASPFVVQEIADVIKGTNAVVMVKNPVNPDVQLWMGAFERINQAGVNNMVAIHRGFTPFRETNYRNYPNWKTVIELRRLMPNLPIICDPSHIAGKREFLFEIAQKAFDMGMDGLMIESHIDPSCALSDKAQQLTPADLALLLDKLVIRNQSITNPQFENELELLRSRIDSLDSEILEVLSSRMEIVKEIGHYKKENNVTALQINRWTQLMDSRVSMGKKLNLNETFVKILFQLIHEDSVRMQTEIMDNRSLL</sequence>
<dbReference type="InterPro" id="IPR036979">
    <property type="entry name" value="CM_dom_sf"/>
</dbReference>
<dbReference type="PROSITE" id="PS51168">
    <property type="entry name" value="CHORISMATE_MUT_2"/>
    <property type="match status" value="1"/>
</dbReference>
<organism evidence="3">
    <name type="scientific">hydrothermal vent metagenome</name>
    <dbReference type="NCBI Taxonomy" id="652676"/>
    <lineage>
        <taxon>unclassified sequences</taxon>
        <taxon>metagenomes</taxon>
        <taxon>ecological metagenomes</taxon>
    </lineage>
</organism>
<dbReference type="InterPro" id="IPR036263">
    <property type="entry name" value="Chorismate_II_sf"/>
</dbReference>
<name>A0A3B0UXC6_9ZZZZ</name>
<reference evidence="3" key="1">
    <citation type="submission" date="2018-06" db="EMBL/GenBank/DDBJ databases">
        <authorList>
            <person name="Zhirakovskaya E."/>
        </authorList>
    </citation>
    <scope>NUCLEOTIDE SEQUENCE</scope>
</reference>
<dbReference type="SUPFAM" id="SSF51569">
    <property type="entry name" value="Aldolase"/>
    <property type="match status" value="1"/>
</dbReference>
<dbReference type="EC" id="2.5.1.54" evidence="3"/>
<dbReference type="PANTHER" id="PTHR43018:SF1">
    <property type="entry name" value="PROTEIN AROA(G)"/>
    <property type="match status" value="1"/>
</dbReference>
<dbReference type="Pfam" id="PF01817">
    <property type="entry name" value="CM_2"/>
    <property type="match status" value="1"/>
</dbReference>
<evidence type="ECO:0000313" key="3">
    <source>
        <dbReference type="EMBL" id="VAW24406.1"/>
    </source>
</evidence>
<dbReference type="InterPro" id="IPR006218">
    <property type="entry name" value="DAHP1/KDSA"/>
</dbReference>
<dbReference type="GO" id="GO:0003849">
    <property type="term" value="F:3-deoxy-7-phosphoheptulonate synthase activity"/>
    <property type="evidence" value="ECO:0007669"/>
    <property type="project" value="UniProtKB-EC"/>
</dbReference>
<dbReference type="Gene3D" id="3.20.20.70">
    <property type="entry name" value="Aldolase class I"/>
    <property type="match status" value="1"/>
</dbReference>
<dbReference type="Gene3D" id="1.20.59.10">
    <property type="entry name" value="Chorismate mutase"/>
    <property type="match status" value="1"/>
</dbReference>
<keyword evidence="3" id="KW-0413">Isomerase</keyword>
<evidence type="ECO:0000256" key="1">
    <source>
        <dbReference type="ARBA" id="ARBA00022679"/>
    </source>
</evidence>
<dbReference type="EC" id="5.4.99.5" evidence="3"/>
<dbReference type="GO" id="GO:0004106">
    <property type="term" value="F:chorismate mutase activity"/>
    <property type="evidence" value="ECO:0007669"/>
    <property type="project" value="UniProtKB-EC"/>
</dbReference>
<dbReference type="GO" id="GO:0046417">
    <property type="term" value="P:chorismate metabolic process"/>
    <property type="evidence" value="ECO:0007669"/>
    <property type="project" value="InterPro"/>
</dbReference>
<dbReference type="EMBL" id="UOEP01000214">
    <property type="protein sequence ID" value="VAW24406.1"/>
    <property type="molecule type" value="Genomic_DNA"/>
</dbReference>
<dbReference type="AlphaFoldDB" id="A0A3B0UXC6"/>
<evidence type="ECO:0000259" key="2">
    <source>
        <dbReference type="PROSITE" id="PS51168"/>
    </source>
</evidence>
<protein>
    <submittedName>
        <fullName evidence="3">2-keto-3-deoxy-D-arabino-heptulosonate-7-phosphate synthase I beta / Chorismate mutase I</fullName>
        <ecNumber evidence="3">2.5.1.54</ecNumber>
        <ecNumber evidence="3">5.4.99.5</ecNumber>
    </submittedName>
</protein>
<dbReference type="InterPro" id="IPR013785">
    <property type="entry name" value="Aldolase_TIM"/>
</dbReference>
<dbReference type="SMART" id="SM00830">
    <property type="entry name" value="CM_2"/>
    <property type="match status" value="1"/>
</dbReference>
<proteinExistence type="predicted"/>
<gene>
    <name evidence="3" type="ORF">MNBD_BACTEROID01-1466</name>
</gene>
<keyword evidence="1 3" id="KW-0808">Transferase</keyword>
<dbReference type="SUPFAM" id="SSF48600">
    <property type="entry name" value="Chorismate mutase II"/>
    <property type="match status" value="1"/>
</dbReference>
<feature type="domain" description="Chorismate mutase" evidence="2">
    <location>
        <begin position="269"/>
        <end position="360"/>
    </location>
</feature>
<accession>A0A3B0UXC6</accession>
<dbReference type="InterPro" id="IPR052899">
    <property type="entry name" value="Class-I_DAHP_synthase"/>
</dbReference>
<dbReference type="Pfam" id="PF00793">
    <property type="entry name" value="DAHP_synth_1"/>
    <property type="match status" value="1"/>
</dbReference>
<dbReference type="InterPro" id="IPR002701">
    <property type="entry name" value="CM_II_prokaryot"/>
</dbReference>